<name>A0A3N4I0D2_ASCIM</name>
<keyword evidence="3" id="KW-1185">Reference proteome</keyword>
<protein>
    <submittedName>
        <fullName evidence="2">Uncharacterized protein</fullName>
    </submittedName>
</protein>
<feature type="region of interest" description="Disordered" evidence="1">
    <location>
        <begin position="87"/>
        <end position="129"/>
    </location>
</feature>
<dbReference type="Proteomes" id="UP000275078">
    <property type="component" value="Unassembled WGS sequence"/>
</dbReference>
<feature type="compositionally biased region" description="Basic residues" evidence="1">
    <location>
        <begin position="88"/>
        <end position="108"/>
    </location>
</feature>
<reference evidence="2 3" key="1">
    <citation type="journal article" date="2018" name="Nat. Ecol. Evol.">
        <title>Pezizomycetes genomes reveal the molecular basis of ectomycorrhizal truffle lifestyle.</title>
        <authorList>
            <person name="Murat C."/>
            <person name="Payen T."/>
            <person name="Noel B."/>
            <person name="Kuo A."/>
            <person name="Morin E."/>
            <person name="Chen J."/>
            <person name="Kohler A."/>
            <person name="Krizsan K."/>
            <person name="Balestrini R."/>
            <person name="Da Silva C."/>
            <person name="Montanini B."/>
            <person name="Hainaut M."/>
            <person name="Levati E."/>
            <person name="Barry K.W."/>
            <person name="Belfiori B."/>
            <person name="Cichocki N."/>
            <person name="Clum A."/>
            <person name="Dockter R.B."/>
            <person name="Fauchery L."/>
            <person name="Guy J."/>
            <person name="Iotti M."/>
            <person name="Le Tacon F."/>
            <person name="Lindquist E.A."/>
            <person name="Lipzen A."/>
            <person name="Malagnac F."/>
            <person name="Mello A."/>
            <person name="Molinier V."/>
            <person name="Miyauchi S."/>
            <person name="Poulain J."/>
            <person name="Riccioni C."/>
            <person name="Rubini A."/>
            <person name="Sitrit Y."/>
            <person name="Splivallo R."/>
            <person name="Traeger S."/>
            <person name="Wang M."/>
            <person name="Zifcakova L."/>
            <person name="Wipf D."/>
            <person name="Zambonelli A."/>
            <person name="Paolocci F."/>
            <person name="Nowrousian M."/>
            <person name="Ottonello S."/>
            <person name="Baldrian P."/>
            <person name="Spatafora J.W."/>
            <person name="Henrissat B."/>
            <person name="Nagy L.G."/>
            <person name="Aury J.M."/>
            <person name="Wincker P."/>
            <person name="Grigoriev I.V."/>
            <person name="Bonfante P."/>
            <person name="Martin F.M."/>
        </authorList>
    </citation>
    <scope>NUCLEOTIDE SEQUENCE [LARGE SCALE GENOMIC DNA]</scope>
    <source>
        <strain evidence="2 3">RN42</strain>
    </source>
</reference>
<evidence type="ECO:0000256" key="1">
    <source>
        <dbReference type="SAM" id="MobiDB-lite"/>
    </source>
</evidence>
<gene>
    <name evidence="2" type="ORF">BJ508DRAFT_139778</name>
</gene>
<evidence type="ECO:0000313" key="3">
    <source>
        <dbReference type="Proteomes" id="UP000275078"/>
    </source>
</evidence>
<accession>A0A3N4I0D2</accession>
<proteinExistence type="predicted"/>
<dbReference type="AlphaFoldDB" id="A0A3N4I0D2"/>
<organism evidence="2 3">
    <name type="scientific">Ascobolus immersus RN42</name>
    <dbReference type="NCBI Taxonomy" id="1160509"/>
    <lineage>
        <taxon>Eukaryota</taxon>
        <taxon>Fungi</taxon>
        <taxon>Dikarya</taxon>
        <taxon>Ascomycota</taxon>
        <taxon>Pezizomycotina</taxon>
        <taxon>Pezizomycetes</taxon>
        <taxon>Pezizales</taxon>
        <taxon>Ascobolaceae</taxon>
        <taxon>Ascobolus</taxon>
    </lineage>
</organism>
<evidence type="ECO:0000313" key="2">
    <source>
        <dbReference type="EMBL" id="RPA79562.1"/>
    </source>
</evidence>
<sequence length="207" mass="22392">MPDVDVDSIRAVGPTKQRHGAAHISVAVKLKGRSGTHRNCATGVRMLHVPVTWPGAMYGEDGGRYKQFTNGAALSPSDILNNISLPKHQQRRGPSQHHTTKQTHHRPRNLLTPSLPPTPSPFQPLSSSPFGLNPVQSHVASPPPVILQHRICPKAQCRLRQPKLRDAALTDPSFFHKIRKCELGGGKKGKSGGKEGSLGLGCCVMLL</sequence>
<dbReference type="EMBL" id="ML119697">
    <property type="protein sequence ID" value="RPA79562.1"/>
    <property type="molecule type" value="Genomic_DNA"/>
</dbReference>